<gene>
    <name evidence="1" type="ORF">SAMN05216287_2568</name>
</gene>
<dbReference type="GO" id="GO:0019239">
    <property type="term" value="F:deaminase activity"/>
    <property type="evidence" value="ECO:0007669"/>
    <property type="project" value="TreeGrafter"/>
</dbReference>
<protein>
    <submittedName>
        <fullName evidence="1">Endoribonuclease L-PSP</fullName>
    </submittedName>
</protein>
<dbReference type="OrthoDB" id="9803101at2"/>
<dbReference type="GO" id="GO:0005829">
    <property type="term" value="C:cytosol"/>
    <property type="evidence" value="ECO:0007669"/>
    <property type="project" value="TreeGrafter"/>
</dbReference>
<dbReference type="AlphaFoldDB" id="A0A1H3A6E3"/>
<dbReference type="RefSeq" id="WP_090228673.1">
    <property type="nucleotide sequence ID" value="NZ_FNNU01000003.1"/>
</dbReference>
<name>A0A1H3A6E3_9PSED</name>
<reference evidence="2" key="1">
    <citation type="submission" date="2016-10" db="EMBL/GenBank/DDBJ databases">
        <authorList>
            <person name="Varghese N."/>
            <person name="Submissions S."/>
        </authorList>
    </citation>
    <scope>NUCLEOTIDE SEQUENCE [LARGE SCALE GENOMIC DNA]</scope>
    <source>
        <strain evidence="2">NRRL B-59562</strain>
    </source>
</reference>
<accession>A0A1H3A6E3</accession>
<dbReference type="EMBL" id="FNNU01000003">
    <property type="protein sequence ID" value="SDX24459.1"/>
    <property type="molecule type" value="Genomic_DNA"/>
</dbReference>
<dbReference type="InterPro" id="IPR035959">
    <property type="entry name" value="RutC-like_sf"/>
</dbReference>
<dbReference type="PANTHER" id="PTHR11803:SF59">
    <property type="entry name" value="ENDORIBONUCLEASE"/>
    <property type="match status" value="1"/>
</dbReference>
<dbReference type="Pfam" id="PF01042">
    <property type="entry name" value="Ribonuc_L-PSP"/>
    <property type="match status" value="1"/>
</dbReference>
<dbReference type="STRING" id="1007099.SAMN05216287_2568"/>
<evidence type="ECO:0000313" key="2">
    <source>
        <dbReference type="Proteomes" id="UP000243778"/>
    </source>
</evidence>
<keyword evidence="2" id="KW-1185">Reference proteome</keyword>
<proteinExistence type="predicted"/>
<dbReference type="SUPFAM" id="SSF55298">
    <property type="entry name" value="YjgF-like"/>
    <property type="match status" value="1"/>
</dbReference>
<dbReference type="CDD" id="cd06151">
    <property type="entry name" value="YjgF_YER057c_UK114_like_3"/>
    <property type="match status" value="1"/>
</dbReference>
<dbReference type="Proteomes" id="UP000243778">
    <property type="component" value="Unassembled WGS sequence"/>
</dbReference>
<organism evidence="1 2">
    <name type="scientific">Pseudomonas kuykendallii</name>
    <dbReference type="NCBI Taxonomy" id="1007099"/>
    <lineage>
        <taxon>Bacteria</taxon>
        <taxon>Pseudomonadati</taxon>
        <taxon>Pseudomonadota</taxon>
        <taxon>Gammaproteobacteria</taxon>
        <taxon>Pseudomonadales</taxon>
        <taxon>Pseudomonadaceae</taxon>
        <taxon>Pseudomonas</taxon>
    </lineage>
</organism>
<dbReference type="Gene3D" id="3.30.1330.40">
    <property type="entry name" value="RutC-like"/>
    <property type="match status" value="1"/>
</dbReference>
<dbReference type="InterPro" id="IPR006175">
    <property type="entry name" value="YjgF/YER057c/UK114"/>
</dbReference>
<dbReference type="PANTHER" id="PTHR11803">
    <property type="entry name" value="2-IMINOBUTANOATE/2-IMINOPROPANOATE DEAMINASE RIDA"/>
    <property type="match status" value="1"/>
</dbReference>
<sequence length="154" mass="16198">MSEQQPDAVVRHLNPAHGVEPWAREFAEAIEIPGGARQLVLSGVGPAIIDASAAPGSVAAYGDTAAQTRSVIEQIAATLQRHGYALGDLISMQALLVGDPALDGAADFEGFSAVYNRYFGTAEQPRVPTRTRAQVIRLVPPGWLVEITAIAVKG</sequence>
<evidence type="ECO:0000313" key="1">
    <source>
        <dbReference type="EMBL" id="SDX24459.1"/>
    </source>
</evidence>